<proteinExistence type="predicted"/>
<organism evidence="2 3">
    <name type="scientific">Bradyrhizobium ivorense</name>
    <dbReference type="NCBI Taxonomy" id="2511166"/>
    <lineage>
        <taxon>Bacteria</taxon>
        <taxon>Pseudomonadati</taxon>
        <taxon>Pseudomonadota</taxon>
        <taxon>Alphaproteobacteria</taxon>
        <taxon>Hyphomicrobiales</taxon>
        <taxon>Nitrobacteraceae</taxon>
        <taxon>Bradyrhizobium</taxon>
    </lineage>
</organism>
<dbReference type="Pfam" id="PF13847">
    <property type="entry name" value="Methyltransf_31"/>
    <property type="match status" value="1"/>
</dbReference>
<accession>A0A508TB78</accession>
<dbReference type="Proteomes" id="UP000328092">
    <property type="component" value="Unassembled WGS sequence"/>
</dbReference>
<gene>
    <name evidence="2" type="ORF">CI1B_36840</name>
</gene>
<feature type="domain" description="Methyltransferase" evidence="1">
    <location>
        <begin position="3"/>
        <end position="91"/>
    </location>
</feature>
<evidence type="ECO:0000259" key="1">
    <source>
        <dbReference type="Pfam" id="PF13847"/>
    </source>
</evidence>
<dbReference type="EMBL" id="CAADFC020000013">
    <property type="protein sequence ID" value="VIO71500.1"/>
    <property type="molecule type" value="Genomic_DNA"/>
</dbReference>
<protein>
    <recommendedName>
        <fullName evidence="1">Methyltransferase domain-containing protein</fullName>
    </recommendedName>
</protein>
<dbReference type="CDD" id="cd02440">
    <property type="entry name" value="AdoMet_MTases"/>
    <property type="match status" value="1"/>
</dbReference>
<comment type="caution">
    <text evidence="2">The sequence shown here is derived from an EMBL/GenBank/DDBJ whole genome shotgun (WGS) entry which is preliminary data.</text>
</comment>
<dbReference type="InterPro" id="IPR029063">
    <property type="entry name" value="SAM-dependent_MTases_sf"/>
</dbReference>
<keyword evidence="3" id="KW-1185">Reference proteome</keyword>
<evidence type="ECO:0000313" key="2">
    <source>
        <dbReference type="EMBL" id="VIO71500.1"/>
    </source>
</evidence>
<sequence>MLAADMVGPSGSVIGLDRNPDILITARERAGDAGYTNIEFFESSRANLAPRSIDMVVARYVLVHQSEPAEFIRLAASYARRGAIVAFHEVQCFGDIHSLPRVPLWHEVWSWIVAGFATGMSHADAGARFIEHFSNAGLDLPTIFSETPTGGGSASPLYAWATLTLRSLLPRLESGSSIDAEKIDLNTLEDRLREAVTSARSQITFAQQYCAWTRV</sequence>
<reference evidence="2" key="1">
    <citation type="submission" date="2019-02" db="EMBL/GenBank/DDBJ databases">
        <authorList>
            <person name="Pothier F.J."/>
        </authorList>
    </citation>
    <scope>NUCLEOTIDE SEQUENCE</scope>
    <source>
        <strain evidence="2">CI-1B</strain>
    </source>
</reference>
<dbReference type="SUPFAM" id="SSF53335">
    <property type="entry name" value="S-adenosyl-L-methionine-dependent methyltransferases"/>
    <property type="match status" value="1"/>
</dbReference>
<dbReference type="InterPro" id="IPR025714">
    <property type="entry name" value="Methyltranfer_dom"/>
</dbReference>
<evidence type="ECO:0000313" key="3">
    <source>
        <dbReference type="Proteomes" id="UP000328092"/>
    </source>
</evidence>
<dbReference type="Gene3D" id="3.40.50.150">
    <property type="entry name" value="Vaccinia Virus protein VP39"/>
    <property type="match status" value="1"/>
</dbReference>
<name>A0A508TB78_9BRAD</name>
<dbReference type="AlphaFoldDB" id="A0A508TB78"/>